<accession>A0A0K2TBI8</accession>
<dbReference type="EMBL" id="HACA01005849">
    <property type="protein sequence ID" value="CDW23210.1"/>
    <property type="molecule type" value="Transcribed_RNA"/>
</dbReference>
<name>A0A0K2TBI8_LEPSM</name>
<organism evidence="1">
    <name type="scientific">Lepeophtheirus salmonis</name>
    <name type="common">Salmon louse</name>
    <name type="synonym">Caligus salmonis</name>
    <dbReference type="NCBI Taxonomy" id="72036"/>
    <lineage>
        <taxon>Eukaryota</taxon>
        <taxon>Metazoa</taxon>
        <taxon>Ecdysozoa</taxon>
        <taxon>Arthropoda</taxon>
        <taxon>Crustacea</taxon>
        <taxon>Multicrustacea</taxon>
        <taxon>Hexanauplia</taxon>
        <taxon>Copepoda</taxon>
        <taxon>Siphonostomatoida</taxon>
        <taxon>Caligidae</taxon>
        <taxon>Lepeophtheirus</taxon>
    </lineage>
</organism>
<reference evidence="1" key="1">
    <citation type="submission" date="2014-05" db="EMBL/GenBank/DDBJ databases">
        <authorList>
            <person name="Chronopoulou M."/>
        </authorList>
    </citation>
    <scope>NUCLEOTIDE SEQUENCE</scope>
    <source>
        <tissue evidence="1">Whole organism</tissue>
    </source>
</reference>
<evidence type="ECO:0000313" key="1">
    <source>
        <dbReference type="EMBL" id="CDW23210.1"/>
    </source>
</evidence>
<proteinExistence type="predicted"/>
<sequence length="75" mass="8708">MGSSFTLINDFVAEVSKRNAYSGLRPVSSRNVLFLLHSAIISSLEMDITEESLLEDRRRLDFFFFLLFLSLFLDR</sequence>
<dbReference type="AlphaFoldDB" id="A0A0K2TBI8"/>
<protein>
    <submittedName>
        <fullName evidence="1">Uncharacterized protein</fullName>
    </submittedName>
</protein>